<dbReference type="Gene3D" id="3.90.550.10">
    <property type="entry name" value="Spore Coat Polysaccharide Biosynthesis Protein SpsA, Chain A"/>
    <property type="match status" value="1"/>
</dbReference>
<feature type="domain" description="Glycosyltransferase 2-like" evidence="2">
    <location>
        <begin position="12"/>
        <end position="137"/>
    </location>
</feature>
<organism evidence="3">
    <name type="scientific">viral metagenome</name>
    <dbReference type="NCBI Taxonomy" id="1070528"/>
    <lineage>
        <taxon>unclassified sequences</taxon>
        <taxon>metagenomes</taxon>
        <taxon>organismal metagenomes</taxon>
    </lineage>
</organism>
<dbReference type="PANTHER" id="PTHR22916:SF3">
    <property type="entry name" value="UDP-GLCNAC:BETAGAL BETA-1,3-N-ACETYLGLUCOSAMINYLTRANSFERASE-LIKE PROTEIN 1"/>
    <property type="match status" value="1"/>
</dbReference>
<evidence type="ECO:0000259" key="2">
    <source>
        <dbReference type="Pfam" id="PF00535"/>
    </source>
</evidence>
<dbReference type="SUPFAM" id="SSF53448">
    <property type="entry name" value="Nucleotide-diphospho-sugar transferases"/>
    <property type="match status" value="1"/>
</dbReference>
<dbReference type="CDD" id="cd00761">
    <property type="entry name" value="Glyco_tranf_GTA_type"/>
    <property type="match status" value="1"/>
</dbReference>
<evidence type="ECO:0000313" key="3">
    <source>
        <dbReference type="EMBL" id="QHS98075.1"/>
    </source>
</evidence>
<protein>
    <recommendedName>
        <fullName evidence="2">Glycosyltransferase 2-like domain-containing protein</fullName>
    </recommendedName>
</protein>
<dbReference type="EMBL" id="MN739312">
    <property type="protein sequence ID" value="QHS98075.1"/>
    <property type="molecule type" value="Genomic_DNA"/>
</dbReference>
<dbReference type="Pfam" id="PF00535">
    <property type="entry name" value="Glycos_transf_2"/>
    <property type="match status" value="1"/>
</dbReference>
<keyword evidence="1" id="KW-0175">Coiled coil</keyword>
<evidence type="ECO:0000256" key="1">
    <source>
        <dbReference type="SAM" id="Coils"/>
    </source>
</evidence>
<reference evidence="3" key="1">
    <citation type="journal article" date="2020" name="Nature">
        <title>Giant virus diversity and host interactions through global metagenomics.</title>
        <authorList>
            <person name="Schulz F."/>
            <person name="Roux S."/>
            <person name="Paez-Espino D."/>
            <person name="Jungbluth S."/>
            <person name="Walsh D.A."/>
            <person name="Denef V.J."/>
            <person name="McMahon K.D."/>
            <person name="Konstantinidis K.T."/>
            <person name="Eloe-Fadrosh E.A."/>
            <person name="Kyrpides N.C."/>
            <person name="Woyke T."/>
        </authorList>
    </citation>
    <scope>NUCLEOTIDE SEQUENCE</scope>
    <source>
        <strain evidence="3">GVMAG-M-3300020182-84</strain>
    </source>
</reference>
<dbReference type="PANTHER" id="PTHR22916">
    <property type="entry name" value="GLYCOSYLTRANSFERASE"/>
    <property type="match status" value="1"/>
</dbReference>
<feature type="coiled-coil region" evidence="1">
    <location>
        <begin position="380"/>
        <end position="448"/>
    </location>
</feature>
<sequence>MPGKKKYYPFVSICTPTFNRRPFIENMIRCYKNQTYPKNRMEWIIVDDGTDNIQDILSKEKITNLKYFAVEKMNLGAKRNFMHTKTKGSFIVYMDDDDYYPPERVEHAVETLQGAPQALCAGSSEIYIYFKSLNRMVQCGPYGPNHSTAGTFAFKKELLEQTRYEDDAALAEERAFLKDYTIPFVQLDPLKTILVFSHEHNTFDKREMLKNPHPDFMKDSPKTVDTFIRKSSEADIKKFFMEDIDDLLNNYDAGLPKNKPEVLKQTEEIKKKRAEMEAKHVEELNNQPTGIVMDMSGKGRKDLTRGEIVNIIQSLQSQNASLIEQFNKKPALIVTQNGENKELNQQDIINIISTHQQENGQLKQQLSVFQTQMQTLDHLKTQFENKCGLLKNENETLKEENKKYKENEDLVSADKYYKMEGEYNSLCIKNKELELEILKLEMSNKIEEPLSTPSVKANIDPDA</sequence>
<name>A0A6C0C095_9ZZZZ</name>
<dbReference type="InterPro" id="IPR001173">
    <property type="entry name" value="Glyco_trans_2-like"/>
</dbReference>
<dbReference type="AlphaFoldDB" id="A0A6C0C095"/>
<dbReference type="InterPro" id="IPR029044">
    <property type="entry name" value="Nucleotide-diphossugar_trans"/>
</dbReference>
<dbReference type="GO" id="GO:0016758">
    <property type="term" value="F:hexosyltransferase activity"/>
    <property type="evidence" value="ECO:0007669"/>
    <property type="project" value="UniProtKB-ARBA"/>
</dbReference>
<proteinExistence type="predicted"/>
<accession>A0A6C0C095</accession>